<gene>
    <name evidence="4" type="ORF">HNP81_002582</name>
</gene>
<evidence type="ECO:0000313" key="5">
    <source>
        <dbReference type="Proteomes" id="UP000626697"/>
    </source>
</evidence>
<feature type="chain" id="PRO_5046854762" evidence="2">
    <location>
        <begin position="25"/>
        <end position="177"/>
    </location>
</feature>
<dbReference type="PROSITE" id="PS51352">
    <property type="entry name" value="THIOREDOXIN_2"/>
    <property type="match status" value="1"/>
</dbReference>
<evidence type="ECO:0000259" key="3">
    <source>
        <dbReference type="PROSITE" id="PS51352"/>
    </source>
</evidence>
<evidence type="ECO:0000256" key="1">
    <source>
        <dbReference type="ARBA" id="ARBA00023157"/>
    </source>
</evidence>
<keyword evidence="1" id="KW-1015">Disulfide bond</keyword>
<dbReference type="InterPro" id="IPR050553">
    <property type="entry name" value="Thioredoxin_ResA/DsbE_sf"/>
</dbReference>
<dbReference type="Pfam" id="PF00578">
    <property type="entry name" value="AhpC-TSA"/>
    <property type="match status" value="1"/>
</dbReference>
<dbReference type="InterPro" id="IPR000866">
    <property type="entry name" value="AhpC/TSA"/>
</dbReference>
<comment type="caution">
    <text evidence="4">The sequence shown here is derived from an EMBL/GenBank/DDBJ whole genome shotgun (WGS) entry which is preliminary data.</text>
</comment>
<dbReference type="InterPro" id="IPR036249">
    <property type="entry name" value="Thioredoxin-like_sf"/>
</dbReference>
<keyword evidence="2" id="KW-0732">Signal</keyword>
<dbReference type="RefSeq" id="WP_246399333.1">
    <property type="nucleotide sequence ID" value="NZ_JACJHX010000007.1"/>
</dbReference>
<feature type="signal peptide" evidence="2">
    <location>
        <begin position="1"/>
        <end position="24"/>
    </location>
</feature>
<dbReference type="InterPro" id="IPR013766">
    <property type="entry name" value="Thioredoxin_domain"/>
</dbReference>
<dbReference type="EMBL" id="JACJHX010000007">
    <property type="protein sequence ID" value="MBA9027292.1"/>
    <property type="molecule type" value="Genomic_DNA"/>
</dbReference>
<keyword evidence="5" id="KW-1185">Reference proteome</keyword>
<sequence length="177" mass="19705">MRKLCYTILFIGVWLIAGGSNTSANGLTTIIQERPVVKIGSPAPDFELTTLSGKQVKLSDHKGKVVILNLWATWCPPCKAEMPEMQSFYEKSRNSDITLLSVNLTAQEKNEKAVSDFVVDYQLTFPILLDKKDTVGKLYKTISIPTSYIIDREGIIRERVIGPMDEEKMAILAHGAS</sequence>
<evidence type="ECO:0000313" key="4">
    <source>
        <dbReference type="EMBL" id="MBA9027292.1"/>
    </source>
</evidence>
<dbReference type="PROSITE" id="PS00194">
    <property type="entry name" value="THIOREDOXIN_1"/>
    <property type="match status" value="1"/>
</dbReference>
<accession>A0ABR6CQH2</accession>
<dbReference type="PANTHER" id="PTHR42852">
    <property type="entry name" value="THIOL:DISULFIDE INTERCHANGE PROTEIN DSBE"/>
    <property type="match status" value="1"/>
</dbReference>
<organism evidence="4 5">
    <name type="scientific">Peribacillus huizhouensis</name>
    <dbReference type="NCBI Taxonomy" id="1501239"/>
    <lineage>
        <taxon>Bacteria</taxon>
        <taxon>Bacillati</taxon>
        <taxon>Bacillota</taxon>
        <taxon>Bacilli</taxon>
        <taxon>Bacillales</taxon>
        <taxon>Bacillaceae</taxon>
        <taxon>Peribacillus</taxon>
    </lineage>
</organism>
<name>A0ABR6CQH2_9BACI</name>
<feature type="domain" description="Thioredoxin" evidence="3">
    <location>
        <begin position="37"/>
        <end position="177"/>
    </location>
</feature>
<protein>
    <submittedName>
        <fullName evidence="4">Peroxiredoxin</fullName>
    </submittedName>
</protein>
<dbReference type="Gene3D" id="3.40.30.10">
    <property type="entry name" value="Glutaredoxin"/>
    <property type="match status" value="1"/>
</dbReference>
<dbReference type="PANTHER" id="PTHR42852:SF1">
    <property type="entry name" value="THIOREDOXIN-LIKE PROTEIN YNEN"/>
    <property type="match status" value="1"/>
</dbReference>
<dbReference type="InterPro" id="IPR017937">
    <property type="entry name" value="Thioredoxin_CS"/>
</dbReference>
<dbReference type="CDD" id="cd02966">
    <property type="entry name" value="TlpA_like_family"/>
    <property type="match status" value="1"/>
</dbReference>
<evidence type="ECO:0000256" key="2">
    <source>
        <dbReference type="SAM" id="SignalP"/>
    </source>
</evidence>
<dbReference type="SUPFAM" id="SSF52833">
    <property type="entry name" value="Thioredoxin-like"/>
    <property type="match status" value="1"/>
</dbReference>
<proteinExistence type="predicted"/>
<dbReference type="Proteomes" id="UP000626697">
    <property type="component" value="Unassembled WGS sequence"/>
</dbReference>
<reference evidence="4 5" key="1">
    <citation type="submission" date="2020-08" db="EMBL/GenBank/DDBJ databases">
        <title>Genomic Encyclopedia of Type Strains, Phase IV (KMG-IV): sequencing the most valuable type-strain genomes for metagenomic binning, comparative biology and taxonomic classification.</title>
        <authorList>
            <person name="Goeker M."/>
        </authorList>
    </citation>
    <scope>NUCLEOTIDE SEQUENCE [LARGE SCALE GENOMIC DNA]</scope>
    <source>
        <strain evidence="4 5">DSM 105481</strain>
    </source>
</reference>